<proteinExistence type="predicted"/>
<gene>
    <name evidence="2" type="ORF">ABIC55_003602</name>
</gene>
<comment type="caution">
    <text evidence="2">The sequence shown here is derived from an EMBL/GenBank/DDBJ whole genome shotgun (WGS) entry which is preliminary data.</text>
</comment>
<keyword evidence="3" id="KW-1185">Reference proteome</keyword>
<organism evidence="2 3">
    <name type="scientific">Sporosarcina psychrophila</name>
    <name type="common">Bacillus psychrophilus</name>
    <dbReference type="NCBI Taxonomy" id="1476"/>
    <lineage>
        <taxon>Bacteria</taxon>
        <taxon>Bacillati</taxon>
        <taxon>Bacillota</taxon>
        <taxon>Bacilli</taxon>
        <taxon>Bacillales</taxon>
        <taxon>Caryophanaceae</taxon>
        <taxon>Sporosarcina</taxon>
    </lineage>
</organism>
<evidence type="ECO:0000313" key="3">
    <source>
        <dbReference type="Proteomes" id="UP001549104"/>
    </source>
</evidence>
<name>A0ABV2KBN1_SPOPS</name>
<dbReference type="Gene3D" id="3.90.320.10">
    <property type="match status" value="1"/>
</dbReference>
<evidence type="ECO:0000256" key="1">
    <source>
        <dbReference type="SAM" id="MobiDB-lite"/>
    </source>
</evidence>
<sequence>MTVNMTELAQDFTDYLNEWHSHQQPYDDLMDAEVYEQFAAELRKQSKWGYYDWSKPRPHFGPSSAARSERELYEKARKAPRDTRPAAPHQRRWTALGESIGGMLQREILLAERHYPKLTGKPARFRFARTPAGAPMYEHFTKKMHEVAYDGEDFAIFGLGDGILEYVAQSGEVTRIGLEIKSRQTSYAETGPFRMKDVNPDHYLQTVCYSEMYGLDYFLTVYVNSSKKAWNMTDEERVKSPDFRVFGYEISEDARNEVKAKFARVTKAAREGNAPKVDLDSWSFNDYKAQIARTISEDDFEELRSQAIRMQHSSLPDWQKRKYAEAVDYITGVRSSA</sequence>
<dbReference type="EMBL" id="JBEPME010000005">
    <property type="protein sequence ID" value="MET3658485.1"/>
    <property type="molecule type" value="Genomic_DNA"/>
</dbReference>
<feature type="compositionally biased region" description="Basic and acidic residues" evidence="1">
    <location>
        <begin position="67"/>
        <end position="84"/>
    </location>
</feature>
<dbReference type="Proteomes" id="UP001549104">
    <property type="component" value="Unassembled WGS sequence"/>
</dbReference>
<dbReference type="RefSeq" id="WP_354314128.1">
    <property type="nucleotide sequence ID" value="NZ_JBEPME010000005.1"/>
</dbReference>
<dbReference type="InterPro" id="IPR011604">
    <property type="entry name" value="PDDEXK-like_dom_sf"/>
</dbReference>
<evidence type="ECO:0008006" key="4">
    <source>
        <dbReference type="Google" id="ProtNLM"/>
    </source>
</evidence>
<feature type="region of interest" description="Disordered" evidence="1">
    <location>
        <begin position="60"/>
        <end position="90"/>
    </location>
</feature>
<accession>A0ABV2KBN1</accession>
<reference evidence="2 3" key="1">
    <citation type="submission" date="2024-06" db="EMBL/GenBank/DDBJ databases">
        <title>Sorghum-associated microbial communities from plants grown in Nebraska, USA.</title>
        <authorList>
            <person name="Schachtman D."/>
        </authorList>
    </citation>
    <scope>NUCLEOTIDE SEQUENCE [LARGE SCALE GENOMIC DNA]</scope>
    <source>
        <strain evidence="2 3">1288</strain>
    </source>
</reference>
<protein>
    <recommendedName>
        <fullName evidence="4">YqaJ viral recombinase domain-containing protein</fullName>
    </recommendedName>
</protein>
<evidence type="ECO:0000313" key="2">
    <source>
        <dbReference type="EMBL" id="MET3658485.1"/>
    </source>
</evidence>